<evidence type="ECO:0000256" key="1">
    <source>
        <dbReference type="SAM" id="MobiDB-lite"/>
    </source>
</evidence>
<name>A0ABQ4X366_9ASTR</name>
<keyword evidence="3" id="KW-1185">Reference proteome</keyword>
<gene>
    <name evidence="2" type="ORF">Tco_0654379</name>
</gene>
<reference evidence="2" key="1">
    <citation type="journal article" date="2022" name="Int. J. Mol. Sci.">
        <title>Draft Genome of Tanacetum Coccineum: Genomic Comparison of Closely Related Tanacetum-Family Plants.</title>
        <authorList>
            <person name="Yamashiro T."/>
            <person name="Shiraishi A."/>
            <person name="Nakayama K."/>
            <person name="Satake H."/>
        </authorList>
    </citation>
    <scope>NUCLEOTIDE SEQUENCE</scope>
</reference>
<feature type="region of interest" description="Disordered" evidence="1">
    <location>
        <begin position="1"/>
        <end position="20"/>
    </location>
</feature>
<comment type="caution">
    <text evidence="2">The sequence shown here is derived from an EMBL/GenBank/DDBJ whole genome shotgun (WGS) entry which is preliminary data.</text>
</comment>
<reference evidence="2" key="2">
    <citation type="submission" date="2022-01" db="EMBL/GenBank/DDBJ databases">
        <authorList>
            <person name="Yamashiro T."/>
            <person name="Shiraishi A."/>
            <person name="Satake H."/>
            <person name="Nakayama K."/>
        </authorList>
    </citation>
    <scope>NUCLEOTIDE SEQUENCE</scope>
</reference>
<accession>A0ABQ4X366</accession>
<proteinExistence type="predicted"/>
<evidence type="ECO:0000313" key="2">
    <source>
        <dbReference type="EMBL" id="GJS59595.1"/>
    </source>
</evidence>
<evidence type="ECO:0000313" key="3">
    <source>
        <dbReference type="Proteomes" id="UP001151760"/>
    </source>
</evidence>
<dbReference type="EMBL" id="BQNB010009160">
    <property type="protein sequence ID" value="GJS59595.1"/>
    <property type="molecule type" value="Genomic_DNA"/>
</dbReference>
<protein>
    <submittedName>
        <fullName evidence="2">Uncharacterized protein</fullName>
    </submittedName>
</protein>
<dbReference type="Proteomes" id="UP001151760">
    <property type="component" value="Unassembled WGS sequence"/>
</dbReference>
<organism evidence="2 3">
    <name type="scientific">Tanacetum coccineum</name>
    <dbReference type="NCBI Taxonomy" id="301880"/>
    <lineage>
        <taxon>Eukaryota</taxon>
        <taxon>Viridiplantae</taxon>
        <taxon>Streptophyta</taxon>
        <taxon>Embryophyta</taxon>
        <taxon>Tracheophyta</taxon>
        <taxon>Spermatophyta</taxon>
        <taxon>Magnoliopsida</taxon>
        <taxon>eudicotyledons</taxon>
        <taxon>Gunneridae</taxon>
        <taxon>Pentapetalae</taxon>
        <taxon>asterids</taxon>
        <taxon>campanulids</taxon>
        <taxon>Asterales</taxon>
        <taxon>Asteraceae</taxon>
        <taxon>Asteroideae</taxon>
        <taxon>Anthemideae</taxon>
        <taxon>Anthemidinae</taxon>
        <taxon>Tanacetum</taxon>
    </lineage>
</organism>
<sequence>MTSTNSQMHNDIMAAGSKERPPMLVPGSYAQWKSCFMRYVDTKHNKDLLKKSIEEGPYELTQIITPAVLADGDNP</sequence>